<organism evidence="1 2">
    <name type="scientific">Cochleicola gelatinilyticus</name>
    <dbReference type="NCBI Taxonomy" id="1763537"/>
    <lineage>
        <taxon>Bacteria</taxon>
        <taxon>Pseudomonadati</taxon>
        <taxon>Bacteroidota</taxon>
        <taxon>Flavobacteriia</taxon>
        <taxon>Flavobacteriales</taxon>
        <taxon>Flavobacteriaceae</taxon>
        <taxon>Cochleicola</taxon>
    </lineage>
</organism>
<reference evidence="1 2" key="1">
    <citation type="submission" date="2016-02" db="EMBL/GenBank/DDBJ databases">
        <title>Ulvibacter sp. LPB0005, isolated from Thais luteostoma.</title>
        <authorList>
            <person name="Shin S.-K."/>
            <person name="Yi H."/>
        </authorList>
    </citation>
    <scope>NUCLEOTIDE SEQUENCE [LARGE SCALE GENOMIC DNA]</scope>
    <source>
        <strain evidence="1 2">LPB0005</strain>
    </source>
</reference>
<sequence length="361" mass="40218">MKLHYNILLILFLVPIMALASPEKFKGKYTKEKTIKKEFSVNAKAGLKVNNSYGNIDIVTWGENRTVIEVFIKTNGNDEEEVQRKLDEIKVDFTANGSLVTAITKFNEEKSSWKFWGNKNSSISMEINYAIKLPVTNTVDLNNDYGTISINKLEGNAKINCDYGQLIIGELLADDNYLTFDYTDNSTITYMKSGKIDANYSGFTLDKTERVEIAADYTHSEVLEAKDVNYNCDYGKVTIQKVGELIGRGNYVTVRLGTVSGSVNLNSDYGSIKIDEITNTAKNVTLNGDYTGIKMGFSPSYHFNFVVDLSYAGFTGENDLTVTKSSKDYTHKTYSGYHGKENSGNTVNINSDYGSVTLSKN</sequence>
<dbReference type="Proteomes" id="UP000077013">
    <property type="component" value="Unassembled WGS sequence"/>
</dbReference>
<name>A0A167H2U5_9FLAO</name>
<protein>
    <recommendedName>
        <fullName evidence="3">Adhesin domain-containing protein</fullName>
    </recommendedName>
</protein>
<accession>A0A167H2U5</accession>
<dbReference type="STRING" id="1763537.ULVI_11790"/>
<evidence type="ECO:0000313" key="2">
    <source>
        <dbReference type="Proteomes" id="UP000077013"/>
    </source>
</evidence>
<keyword evidence="2" id="KW-1185">Reference proteome</keyword>
<proteinExistence type="predicted"/>
<comment type="caution">
    <text evidence="1">The sequence shown here is derived from an EMBL/GenBank/DDBJ whole genome shotgun (WGS) entry which is preliminary data.</text>
</comment>
<gene>
    <name evidence="1" type="ORF">ULVI_11790</name>
</gene>
<dbReference type="RefSeq" id="WP_068592981.1">
    <property type="nucleotide sequence ID" value="NZ_LRXL01000045.1"/>
</dbReference>
<evidence type="ECO:0008006" key="3">
    <source>
        <dbReference type="Google" id="ProtNLM"/>
    </source>
</evidence>
<dbReference type="OrthoDB" id="1117657at2"/>
<dbReference type="EMBL" id="LRXL01000045">
    <property type="protein sequence ID" value="OAB78157.1"/>
    <property type="molecule type" value="Genomic_DNA"/>
</dbReference>
<evidence type="ECO:0000313" key="1">
    <source>
        <dbReference type="EMBL" id="OAB78157.1"/>
    </source>
</evidence>
<dbReference type="AlphaFoldDB" id="A0A167H2U5"/>